<evidence type="ECO:0000256" key="1">
    <source>
        <dbReference type="SAM" id="MobiDB-lite"/>
    </source>
</evidence>
<name>A0A2I1D9Q4_ASPC2</name>
<keyword evidence="4" id="KW-1185">Reference proteome</keyword>
<feature type="transmembrane region" description="Helical" evidence="2">
    <location>
        <begin position="127"/>
        <end position="146"/>
    </location>
</feature>
<feature type="transmembrane region" description="Helical" evidence="2">
    <location>
        <begin position="166"/>
        <end position="185"/>
    </location>
</feature>
<protein>
    <submittedName>
        <fullName evidence="3">Uncharacterized protein</fullName>
    </submittedName>
</protein>
<keyword evidence="2" id="KW-0472">Membrane</keyword>
<feature type="compositionally biased region" description="Polar residues" evidence="1">
    <location>
        <begin position="27"/>
        <end position="46"/>
    </location>
</feature>
<organism evidence="3 4">
    <name type="scientific">Aspergillus campestris (strain IBT 28561)</name>
    <dbReference type="NCBI Taxonomy" id="1392248"/>
    <lineage>
        <taxon>Eukaryota</taxon>
        <taxon>Fungi</taxon>
        <taxon>Dikarya</taxon>
        <taxon>Ascomycota</taxon>
        <taxon>Pezizomycotina</taxon>
        <taxon>Eurotiomycetes</taxon>
        <taxon>Eurotiomycetidae</taxon>
        <taxon>Eurotiales</taxon>
        <taxon>Aspergillaceae</taxon>
        <taxon>Aspergillus</taxon>
        <taxon>Aspergillus subgen. Circumdati</taxon>
    </lineage>
</organism>
<reference evidence="3" key="1">
    <citation type="submission" date="2016-12" db="EMBL/GenBank/DDBJ databases">
        <title>The genomes of Aspergillus section Nigri reveals drivers in fungal speciation.</title>
        <authorList>
            <consortium name="DOE Joint Genome Institute"/>
            <person name="Vesth T.C."/>
            <person name="Nybo J."/>
            <person name="Theobald S."/>
            <person name="Brandl J."/>
            <person name="Frisvad J.C."/>
            <person name="Nielsen K.F."/>
            <person name="Lyhne E.K."/>
            <person name="Kogle M.E."/>
            <person name="Kuo A."/>
            <person name="Riley R."/>
            <person name="Clum A."/>
            <person name="Nolan M."/>
            <person name="Lipzen A."/>
            <person name="Salamov A."/>
            <person name="Henrissat B."/>
            <person name="Wiebenga A."/>
            <person name="De vries R.P."/>
            <person name="Grigoriev I.V."/>
            <person name="Mortensen U.H."/>
            <person name="Andersen M.R."/>
            <person name="Baker S.E."/>
        </authorList>
    </citation>
    <scope>NUCLEOTIDE SEQUENCE</scope>
    <source>
        <strain evidence="3">IBT 28561</strain>
    </source>
</reference>
<dbReference type="RefSeq" id="XP_024695204.1">
    <property type="nucleotide sequence ID" value="XM_024840030.1"/>
</dbReference>
<feature type="compositionally biased region" description="Acidic residues" evidence="1">
    <location>
        <begin position="47"/>
        <end position="59"/>
    </location>
</feature>
<keyword evidence="2" id="KW-0812">Transmembrane</keyword>
<feature type="region of interest" description="Disordered" evidence="1">
    <location>
        <begin position="1"/>
        <end position="95"/>
    </location>
</feature>
<evidence type="ECO:0000313" key="4">
    <source>
        <dbReference type="Proteomes" id="UP000234254"/>
    </source>
</evidence>
<dbReference type="Proteomes" id="UP000234254">
    <property type="component" value="Unassembled WGS sequence"/>
</dbReference>
<proteinExistence type="predicted"/>
<evidence type="ECO:0000256" key="2">
    <source>
        <dbReference type="SAM" id="Phobius"/>
    </source>
</evidence>
<dbReference type="GeneID" id="36547554"/>
<dbReference type="EMBL" id="MSFM01000003">
    <property type="protein sequence ID" value="PKY06610.1"/>
    <property type="molecule type" value="Genomic_DNA"/>
</dbReference>
<gene>
    <name evidence="3" type="ORF">P168DRAFT_316607</name>
</gene>
<dbReference type="VEuPathDB" id="FungiDB:P168DRAFT_316607"/>
<dbReference type="AlphaFoldDB" id="A0A2I1D9Q4"/>
<sequence>MTRYHSLPHSHSTILRNNPHRSRSRDSVTLFSTDLDSSESDFSLTYESDDEGEEDDDESESKFESDSSFSSSSTPNHPHHKHKAQKAQTHSQRASFANMRAEKTATCRACGGIMPFQSRSKSNFDSGIMFTSIIIVTIMAIIMPTITATQDSKAPTPQLCMESIGMVLPLLRLVLTLTHSILARMRWFMVMVMAMPVSAPIPRVTPKLMPTPMLNDGMKDLRD</sequence>
<accession>A0A2I1D9Q4</accession>
<evidence type="ECO:0000313" key="3">
    <source>
        <dbReference type="EMBL" id="PKY06610.1"/>
    </source>
</evidence>
<comment type="caution">
    <text evidence="3">The sequence shown here is derived from an EMBL/GenBank/DDBJ whole genome shotgun (WGS) entry which is preliminary data.</text>
</comment>
<keyword evidence="2" id="KW-1133">Transmembrane helix</keyword>